<protein>
    <submittedName>
        <fullName evidence="2">Uncharacterized protein</fullName>
    </submittedName>
</protein>
<dbReference type="Proteomes" id="UP000425960">
    <property type="component" value="Chromosome"/>
</dbReference>
<gene>
    <name evidence="2" type="ORF">DSCO28_20640</name>
</gene>
<proteinExistence type="predicted"/>
<organism evidence="2 3">
    <name type="scientific">Desulfosarcina ovata subsp. sediminis</name>
    <dbReference type="NCBI Taxonomy" id="885957"/>
    <lineage>
        <taxon>Bacteria</taxon>
        <taxon>Pseudomonadati</taxon>
        <taxon>Thermodesulfobacteriota</taxon>
        <taxon>Desulfobacteria</taxon>
        <taxon>Desulfobacterales</taxon>
        <taxon>Desulfosarcinaceae</taxon>
        <taxon>Desulfosarcina</taxon>
    </lineage>
</organism>
<evidence type="ECO:0000313" key="2">
    <source>
        <dbReference type="EMBL" id="BBO81498.1"/>
    </source>
</evidence>
<reference evidence="2 3" key="1">
    <citation type="submission" date="2019-11" db="EMBL/GenBank/DDBJ databases">
        <title>Comparative genomics of hydrocarbon-degrading Desulfosarcina strains.</title>
        <authorList>
            <person name="Watanabe M."/>
            <person name="Kojima H."/>
            <person name="Fukui M."/>
        </authorList>
    </citation>
    <scope>NUCLEOTIDE SEQUENCE [LARGE SCALE GENOMIC DNA]</scope>
    <source>
        <strain evidence="2 3">28bB2T</strain>
    </source>
</reference>
<feature type="signal peptide" evidence="1">
    <location>
        <begin position="1"/>
        <end position="17"/>
    </location>
</feature>
<dbReference type="RefSeq" id="WP_155310026.1">
    <property type="nucleotide sequence ID" value="NZ_AP021876.1"/>
</dbReference>
<name>A0A5K7ZH19_9BACT</name>
<feature type="chain" id="PRO_5028011625" evidence="1">
    <location>
        <begin position="18"/>
        <end position="201"/>
    </location>
</feature>
<evidence type="ECO:0000256" key="1">
    <source>
        <dbReference type="SAM" id="SignalP"/>
    </source>
</evidence>
<sequence>MKISIFTIALVSLLAIALGNCNGFETINYQNSKTLNAVIKNSNGSPIQGAVFYAEAYTHKSGVFDFAYGYTGPDGNIKQSYGETLTIKWRNNARLAIAAFAENYKPVVIYDPMVTIEADGIEITLQDLPNVGFRWEPRVAKLGFPFENHPDLAHRISTPDHKILLAAFFNAYKPLWNKEETALPNEWNKMKFLEKLINNAK</sequence>
<evidence type="ECO:0000313" key="3">
    <source>
        <dbReference type="Proteomes" id="UP000425960"/>
    </source>
</evidence>
<keyword evidence="1" id="KW-0732">Signal</keyword>
<dbReference type="AlphaFoldDB" id="A0A5K7ZH19"/>
<dbReference type="EMBL" id="AP021876">
    <property type="protein sequence ID" value="BBO81498.1"/>
    <property type="molecule type" value="Genomic_DNA"/>
</dbReference>
<dbReference type="KEGG" id="dov:DSCO28_20640"/>
<accession>A0A5K7ZH19</accession>